<evidence type="ECO:0000256" key="8">
    <source>
        <dbReference type="ARBA" id="ARBA00023136"/>
    </source>
</evidence>
<evidence type="ECO:0000256" key="10">
    <source>
        <dbReference type="RuleBase" id="RU000461"/>
    </source>
</evidence>
<evidence type="ECO:0000313" key="12">
    <source>
        <dbReference type="Proteomes" id="UP000050640"/>
    </source>
</evidence>
<dbReference type="GO" id="GO:0016705">
    <property type="term" value="F:oxidoreductase activity, acting on paired donors, with incorporation or reduction of molecular oxygen"/>
    <property type="evidence" value="ECO:0007669"/>
    <property type="project" value="InterPro"/>
</dbReference>
<accession>A0A0R3S6H5</accession>
<keyword evidence="12" id="KW-1185">Reference proteome</keyword>
<dbReference type="PRINTS" id="PR00463">
    <property type="entry name" value="EP450I"/>
</dbReference>
<keyword evidence="4 9" id="KW-0349">Heme</keyword>
<dbReference type="GO" id="GO:0004497">
    <property type="term" value="F:monooxygenase activity"/>
    <property type="evidence" value="ECO:0007669"/>
    <property type="project" value="UniProtKB-KW"/>
</dbReference>
<organism evidence="12 13">
    <name type="scientific">Elaeophora elaphi</name>
    <dbReference type="NCBI Taxonomy" id="1147741"/>
    <lineage>
        <taxon>Eukaryota</taxon>
        <taxon>Metazoa</taxon>
        <taxon>Ecdysozoa</taxon>
        <taxon>Nematoda</taxon>
        <taxon>Chromadorea</taxon>
        <taxon>Rhabditida</taxon>
        <taxon>Spirurina</taxon>
        <taxon>Spiruromorpha</taxon>
        <taxon>Filarioidea</taxon>
        <taxon>Onchocercidae</taxon>
        <taxon>Elaeophora</taxon>
    </lineage>
</organism>
<evidence type="ECO:0000256" key="2">
    <source>
        <dbReference type="ARBA" id="ARBA00004586"/>
    </source>
</evidence>
<dbReference type="PROSITE" id="PS00086">
    <property type="entry name" value="CYTOCHROME_P450"/>
    <property type="match status" value="1"/>
</dbReference>
<keyword evidence="10" id="KW-0560">Oxidoreductase</keyword>
<comment type="cofactor">
    <cofactor evidence="1 9">
        <name>heme</name>
        <dbReference type="ChEBI" id="CHEBI:30413"/>
    </cofactor>
</comment>
<dbReference type="SUPFAM" id="SSF48264">
    <property type="entry name" value="Cytochrome P450"/>
    <property type="match status" value="1"/>
</dbReference>
<evidence type="ECO:0000256" key="6">
    <source>
        <dbReference type="ARBA" id="ARBA00023004"/>
    </source>
</evidence>
<comment type="similarity">
    <text evidence="3 10">Belongs to the cytochrome P450 family.</text>
</comment>
<dbReference type="PANTHER" id="PTHR24291">
    <property type="entry name" value="CYTOCHROME P450 FAMILY 4"/>
    <property type="match status" value="1"/>
</dbReference>
<proteinExistence type="inferred from homology"/>
<protein>
    <submittedName>
        <fullName evidence="13">Cytochrome P450 4c3</fullName>
    </submittedName>
</protein>
<dbReference type="Gene3D" id="1.10.630.10">
    <property type="entry name" value="Cytochrome P450"/>
    <property type="match status" value="1"/>
</dbReference>
<dbReference type="WBParaSite" id="EEL_0001039701-mRNA-1">
    <property type="protein sequence ID" value="EEL_0001039701-mRNA-1"/>
    <property type="gene ID" value="EEL_0001039701"/>
</dbReference>
<evidence type="ECO:0000256" key="1">
    <source>
        <dbReference type="ARBA" id="ARBA00001971"/>
    </source>
</evidence>
<dbReference type="InterPro" id="IPR001128">
    <property type="entry name" value="Cyt_P450"/>
</dbReference>
<reference evidence="13" key="1">
    <citation type="submission" date="2017-02" db="UniProtKB">
        <authorList>
            <consortium name="WormBaseParasite"/>
        </authorList>
    </citation>
    <scope>IDENTIFICATION</scope>
</reference>
<dbReference type="InterPro" id="IPR050196">
    <property type="entry name" value="Cytochrome_P450_Monoox"/>
</dbReference>
<keyword evidence="11" id="KW-0732">Signal</keyword>
<dbReference type="AlphaFoldDB" id="A0A0R3S6H5"/>
<feature type="chain" id="PRO_5006448062" evidence="11">
    <location>
        <begin position="21"/>
        <end position="470"/>
    </location>
</feature>
<evidence type="ECO:0000256" key="11">
    <source>
        <dbReference type="SAM" id="SignalP"/>
    </source>
</evidence>
<feature type="binding site" description="axial binding residue" evidence="9">
    <location>
        <position position="417"/>
    </location>
    <ligand>
        <name>heme</name>
        <dbReference type="ChEBI" id="CHEBI:30413"/>
    </ligand>
    <ligandPart>
        <name>Fe</name>
        <dbReference type="ChEBI" id="CHEBI:18248"/>
    </ligandPart>
</feature>
<dbReference type="GO" id="GO:0005789">
    <property type="term" value="C:endoplasmic reticulum membrane"/>
    <property type="evidence" value="ECO:0007669"/>
    <property type="project" value="UniProtKB-SubCell"/>
</dbReference>
<dbReference type="PANTHER" id="PTHR24291:SF189">
    <property type="entry name" value="CYTOCHROME P450 4C3-RELATED"/>
    <property type="match status" value="1"/>
</dbReference>
<evidence type="ECO:0000256" key="5">
    <source>
        <dbReference type="ARBA" id="ARBA00022824"/>
    </source>
</evidence>
<name>A0A0R3S6H5_9BILA</name>
<evidence type="ECO:0000256" key="4">
    <source>
        <dbReference type="ARBA" id="ARBA00022617"/>
    </source>
</evidence>
<dbReference type="STRING" id="1147741.A0A0R3S6H5"/>
<evidence type="ECO:0000256" key="3">
    <source>
        <dbReference type="ARBA" id="ARBA00010617"/>
    </source>
</evidence>
<sequence length="470" mass="54844">MFVVQLLFLIVVLMLIKRYAKEIRQRIVEKRRFVQLINQLPGPTALEMLGEILRFGMDSKKFSSRMEAIFRKYAYQHDHGIICLWFGLKPILVLTRSTSAKVILENTKLMNKSDDYDIFKRLNMLENLDKHCDTNETFDLLPYLHRYGLDIIAETTMGIKIDSKHQHISDQYREALPIVQQLMWARLRYPWYWFAPIRWLTGFDKKLDYYCNICKKLTSQIITEKKKEWEAFDNQPSMDDLSASGKKQLTFMDLLFSFRQQYSLTDEEIRDQVDMFLAAGSDSVSIQIGFNLFALGHRQHYQEKVYEEIKRVLGETERDITPDEVSELKYLYQCICETGRLMPSAAIIGRKIDTELDLCGYTVPAGTTCCISPFSIMRDPKHYDNPEGYDPEHFSPEKVKNRDPFAFVPFSAGIRNCIGSKFANLALMVTLAHILRRYRVTSMISEVENQLVLDLALKPSKGIPVRLERR</sequence>
<keyword evidence="7 10" id="KW-0503">Monooxygenase</keyword>
<dbReference type="PRINTS" id="PR00385">
    <property type="entry name" value="P450"/>
</dbReference>
<keyword evidence="5" id="KW-0256">Endoplasmic reticulum</keyword>
<evidence type="ECO:0000256" key="9">
    <source>
        <dbReference type="PIRSR" id="PIRSR602401-1"/>
    </source>
</evidence>
<dbReference type="Pfam" id="PF00067">
    <property type="entry name" value="p450"/>
    <property type="match status" value="1"/>
</dbReference>
<dbReference type="InterPro" id="IPR036396">
    <property type="entry name" value="Cyt_P450_sf"/>
</dbReference>
<dbReference type="InterPro" id="IPR017972">
    <property type="entry name" value="Cyt_P450_CS"/>
</dbReference>
<dbReference type="GO" id="GO:0005506">
    <property type="term" value="F:iron ion binding"/>
    <property type="evidence" value="ECO:0007669"/>
    <property type="project" value="InterPro"/>
</dbReference>
<evidence type="ECO:0000313" key="13">
    <source>
        <dbReference type="WBParaSite" id="EEL_0001039701-mRNA-1"/>
    </source>
</evidence>
<dbReference type="GO" id="GO:0020037">
    <property type="term" value="F:heme binding"/>
    <property type="evidence" value="ECO:0007669"/>
    <property type="project" value="InterPro"/>
</dbReference>
<dbReference type="InterPro" id="IPR002401">
    <property type="entry name" value="Cyt_P450_E_grp-I"/>
</dbReference>
<keyword evidence="9 10" id="KW-0479">Metal-binding</keyword>
<dbReference type="Proteomes" id="UP000050640">
    <property type="component" value="Unplaced"/>
</dbReference>
<keyword evidence="8" id="KW-0472">Membrane</keyword>
<comment type="subcellular location">
    <subcellularLocation>
        <location evidence="2">Endoplasmic reticulum membrane</location>
    </subcellularLocation>
</comment>
<feature type="signal peptide" evidence="11">
    <location>
        <begin position="1"/>
        <end position="20"/>
    </location>
</feature>
<keyword evidence="6 9" id="KW-0408">Iron</keyword>
<evidence type="ECO:0000256" key="7">
    <source>
        <dbReference type="ARBA" id="ARBA00023033"/>
    </source>
</evidence>